<dbReference type="AlphaFoldDB" id="A0A5B2VYS8"/>
<evidence type="ECO:0008006" key="4">
    <source>
        <dbReference type="Google" id="ProtNLM"/>
    </source>
</evidence>
<gene>
    <name evidence="2" type="ORF">F0L74_03370</name>
</gene>
<feature type="signal peptide" evidence="1">
    <location>
        <begin position="1"/>
        <end position="25"/>
    </location>
</feature>
<comment type="caution">
    <text evidence="2">The sequence shown here is derived from an EMBL/GenBank/DDBJ whole genome shotgun (WGS) entry which is preliminary data.</text>
</comment>
<reference evidence="2 3" key="1">
    <citation type="submission" date="2019-09" db="EMBL/GenBank/DDBJ databases">
        <title>Chitinophaga ginsengihumi sp. nov., isolated from soil of ginseng rhizosphere.</title>
        <authorList>
            <person name="Lee J."/>
        </authorList>
    </citation>
    <scope>NUCLEOTIDE SEQUENCE [LARGE SCALE GENOMIC DNA]</scope>
    <source>
        <strain evidence="2 3">BN140078</strain>
    </source>
</reference>
<dbReference type="Proteomes" id="UP000324611">
    <property type="component" value="Unassembled WGS sequence"/>
</dbReference>
<sequence length="514" mass="55527">MRTKALLGALAIAMFLMTSCSKEGAKESTTATTNTETSEEKVRALHYVVDEKGVSALVDDTTLVPAHPPQPQTVATVDKTVQQTARMLDVPPGANIGFDVLSKNSDGTYACRVLLYTGADVSYAIYKITDGNLNVLQDLHISGLIHQPDPAVTIVIDFNMAMPCGHTYDVAVKTVYGSGPVTLYSQAYWFGYNFITTQGLGDNADGADVKITDINGNGIPDIFLMANDDPSGGNTFRYKFLMDVNANGVPAATLPERGRACNCNDAEGAGAAFGDINRDGKVDMVLMAVDAQPGLNKFRYQIGFGMNANGEPDSWQTYNDVDGIGNDGMDGGVALADIDKNGILDIVFMGLDGINATTGYEIRYKVGFNLGVDGRPTNWGPMQIIDLPNINQVMGAGIDIADLHNNGTPTMAAFYYELRDGKRYFTTIITDMTLQGEPVKVNFKYPIFQIDPVGEQAQGAGVAIGDLDRDGKKDMILMANDNPSGANSFRYYMLFGIRFDYAPEIRFTRAACTY</sequence>
<protein>
    <recommendedName>
        <fullName evidence="4">VCBS repeat protein</fullName>
    </recommendedName>
</protein>
<accession>A0A5B2VYS8</accession>
<dbReference type="RefSeq" id="WP_149836409.1">
    <property type="nucleotide sequence ID" value="NZ_VUOC01000001.1"/>
</dbReference>
<proteinExistence type="predicted"/>
<dbReference type="InterPro" id="IPR028994">
    <property type="entry name" value="Integrin_alpha_N"/>
</dbReference>
<dbReference type="EMBL" id="VUOC01000001">
    <property type="protein sequence ID" value="KAA2245013.1"/>
    <property type="molecule type" value="Genomic_DNA"/>
</dbReference>
<feature type="chain" id="PRO_5022878668" description="VCBS repeat protein" evidence="1">
    <location>
        <begin position="26"/>
        <end position="514"/>
    </location>
</feature>
<evidence type="ECO:0000256" key="1">
    <source>
        <dbReference type="SAM" id="SignalP"/>
    </source>
</evidence>
<dbReference type="Gene3D" id="2.130.10.130">
    <property type="entry name" value="Integrin alpha, N-terminal"/>
    <property type="match status" value="1"/>
</dbReference>
<dbReference type="PROSITE" id="PS51257">
    <property type="entry name" value="PROKAR_LIPOPROTEIN"/>
    <property type="match status" value="1"/>
</dbReference>
<organism evidence="2 3">
    <name type="scientific">Chitinophaga agrisoli</name>
    <dbReference type="NCBI Taxonomy" id="2607653"/>
    <lineage>
        <taxon>Bacteria</taxon>
        <taxon>Pseudomonadati</taxon>
        <taxon>Bacteroidota</taxon>
        <taxon>Chitinophagia</taxon>
        <taxon>Chitinophagales</taxon>
        <taxon>Chitinophagaceae</taxon>
        <taxon>Chitinophaga</taxon>
    </lineage>
</organism>
<name>A0A5B2VYS8_9BACT</name>
<evidence type="ECO:0000313" key="2">
    <source>
        <dbReference type="EMBL" id="KAA2245013.1"/>
    </source>
</evidence>
<keyword evidence="3" id="KW-1185">Reference proteome</keyword>
<evidence type="ECO:0000313" key="3">
    <source>
        <dbReference type="Proteomes" id="UP000324611"/>
    </source>
</evidence>
<reference evidence="2 3" key="2">
    <citation type="submission" date="2019-09" db="EMBL/GenBank/DDBJ databases">
        <authorList>
            <person name="Jin C."/>
        </authorList>
    </citation>
    <scope>NUCLEOTIDE SEQUENCE [LARGE SCALE GENOMIC DNA]</scope>
    <source>
        <strain evidence="2 3">BN140078</strain>
    </source>
</reference>
<keyword evidence="1" id="KW-0732">Signal</keyword>
<dbReference type="SUPFAM" id="SSF69318">
    <property type="entry name" value="Integrin alpha N-terminal domain"/>
    <property type="match status" value="1"/>
</dbReference>